<feature type="transmembrane region" description="Helical" evidence="6">
    <location>
        <begin position="144"/>
        <end position="168"/>
    </location>
</feature>
<gene>
    <name evidence="8" type="ORF">M5G25_11180</name>
</gene>
<evidence type="ECO:0000256" key="6">
    <source>
        <dbReference type="SAM" id="Phobius"/>
    </source>
</evidence>
<evidence type="ECO:0000256" key="2">
    <source>
        <dbReference type="ARBA" id="ARBA00022448"/>
    </source>
</evidence>
<keyword evidence="5 6" id="KW-0472">Membrane</keyword>
<dbReference type="EMBL" id="JAMDGR010000004">
    <property type="protein sequence ID" value="MDD1148855.1"/>
    <property type="molecule type" value="Genomic_DNA"/>
</dbReference>
<dbReference type="PANTHER" id="PTHR23505:SF79">
    <property type="entry name" value="PROTEIN SPINSTER"/>
    <property type="match status" value="1"/>
</dbReference>
<organism evidence="8 9">
    <name type="scientific">Pseudomonas idahonensis</name>
    <dbReference type="NCBI Taxonomy" id="2942628"/>
    <lineage>
        <taxon>Bacteria</taxon>
        <taxon>Pseudomonadati</taxon>
        <taxon>Pseudomonadota</taxon>
        <taxon>Gammaproteobacteria</taxon>
        <taxon>Pseudomonadales</taxon>
        <taxon>Pseudomonadaceae</taxon>
        <taxon>Pseudomonas</taxon>
    </lineage>
</organism>
<dbReference type="RefSeq" id="WP_273922940.1">
    <property type="nucleotide sequence ID" value="NZ_JAMDGR010000004.1"/>
</dbReference>
<sequence>MTQPSPPQRYTPLYQWYVVVLCMVAYIFSFIDRQILSLMIEPIKADLQITDTQFSLLSGLAFSLFYAVMGLPIAFLADRFSRVRIIALGVAFWSLATAACGLSKSFPQMFLARMSVGVGEAALTPATYSMLSDLFSREKLGRAVGLYSMGAFLGGGLAFLVGGLVISLLRGAPSVELWGLGEVRSWQLTFFIVGLPGVLVALLILATIRDPQRQSSAQAPRKAAMGDGLRFIGSHRPTFLCLYLGFAFFSMCQYALVSWSPALYMRQYGLTPTQTGYILGSLLLLFNTAGVFCGGWLTDMLFQRGRQDAALISGLLGAALMLPAALGFCLVDDLTLSILFLAPAMFFSSFPLSTSAAAMQVLTPGHLRAQVSALFLLVGNLIGMGVGTTLVALLTDHYFKNPQAVGSSMAMIISLAALLCLVLLGLGRRHFRASMVRQAIAGGQPATATRP</sequence>
<evidence type="ECO:0000313" key="8">
    <source>
        <dbReference type="EMBL" id="MDD1148855.1"/>
    </source>
</evidence>
<reference evidence="8 9" key="1">
    <citation type="submission" date="2022-05" db="EMBL/GenBank/DDBJ databases">
        <title>Novel Pseudomonas spp. Isolated from a Rainbow Trout Aquaculture Facility.</title>
        <authorList>
            <person name="Testerman T."/>
            <person name="Graf J."/>
        </authorList>
    </citation>
    <scope>NUCLEOTIDE SEQUENCE [LARGE SCALE GENOMIC DNA]</scope>
    <source>
        <strain evidence="8 9">ID357</strain>
    </source>
</reference>
<feature type="transmembrane region" description="Helical" evidence="6">
    <location>
        <begin position="371"/>
        <end position="394"/>
    </location>
</feature>
<dbReference type="Gene3D" id="1.20.1250.20">
    <property type="entry name" value="MFS general substrate transporter like domains"/>
    <property type="match status" value="2"/>
</dbReference>
<keyword evidence="9" id="KW-1185">Reference proteome</keyword>
<evidence type="ECO:0000256" key="4">
    <source>
        <dbReference type="ARBA" id="ARBA00022989"/>
    </source>
</evidence>
<feature type="transmembrane region" description="Helical" evidence="6">
    <location>
        <begin position="239"/>
        <end position="257"/>
    </location>
</feature>
<dbReference type="PANTHER" id="PTHR23505">
    <property type="entry name" value="SPINSTER"/>
    <property type="match status" value="1"/>
</dbReference>
<dbReference type="Pfam" id="PF07690">
    <property type="entry name" value="MFS_1"/>
    <property type="match status" value="1"/>
</dbReference>
<dbReference type="SUPFAM" id="SSF103473">
    <property type="entry name" value="MFS general substrate transporter"/>
    <property type="match status" value="1"/>
</dbReference>
<dbReference type="InterPro" id="IPR011701">
    <property type="entry name" value="MFS"/>
</dbReference>
<dbReference type="InterPro" id="IPR020846">
    <property type="entry name" value="MFS_dom"/>
</dbReference>
<feature type="transmembrane region" description="Helical" evidence="6">
    <location>
        <begin position="54"/>
        <end position="77"/>
    </location>
</feature>
<feature type="transmembrane region" description="Helical" evidence="6">
    <location>
        <begin position="406"/>
        <end position="427"/>
    </location>
</feature>
<dbReference type="PROSITE" id="PS50850">
    <property type="entry name" value="MFS"/>
    <property type="match status" value="1"/>
</dbReference>
<feature type="transmembrane region" description="Helical" evidence="6">
    <location>
        <begin position="309"/>
        <end position="328"/>
    </location>
</feature>
<dbReference type="InterPro" id="IPR044770">
    <property type="entry name" value="MFS_spinster-like"/>
</dbReference>
<comment type="subcellular location">
    <subcellularLocation>
        <location evidence="1">Membrane</location>
        <topology evidence="1">Multi-pass membrane protein</topology>
    </subcellularLocation>
</comment>
<feature type="transmembrane region" description="Helical" evidence="6">
    <location>
        <begin position="188"/>
        <end position="208"/>
    </location>
</feature>
<keyword evidence="4 6" id="KW-1133">Transmembrane helix</keyword>
<keyword evidence="3 6" id="KW-0812">Transmembrane</keyword>
<protein>
    <submittedName>
        <fullName evidence="8">MFS transporter</fullName>
    </submittedName>
</protein>
<keyword evidence="2" id="KW-0813">Transport</keyword>
<comment type="caution">
    <text evidence="8">The sequence shown here is derived from an EMBL/GenBank/DDBJ whole genome shotgun (WGS) entry which is preliminary data.</text>
</comment>
<feature type="transmembrane region" description="Helical" evidence="6">
    <location>
        <begin position="334"/>
        <end position="359"/>
    </location>
</feature>
<feature type="transmembrane region" description="Helical" evidence="6">
    <location>
        <begin position="14"/>
        <end position="33"/>
    </location>
</feature>
<evidence type="ECO:0000256" key="5">
    <source>
        <dbReference type="ARBA" id="ARBA00023136"/>
    </source>
</evidence>
<name>A0ABT5Q4B0_9PSED</name>
<feature type="domain" description="Major facilitator superfamily (MFS) profile" evidence="7">
    <location>
        <begin position="18"/>
        <end position="432"/>
    </location>
</feature>
<evidence type="ECO:0000256" key="3">
    <source>
        <dbReference type="ARBA" id="ARBA00022692"/>
    </source>
</evidence>
<evidence type="ECO:0000313" key="9">
    <source>
        <dbReference type="Proteomes" id="UP001217610"/>
    </source>
</evidence>
<evidence type="ECO:0000256" key="1">
    <source>
        <dbReference type="ARBA" id="ARBA00004141"/>
    </source>
</evidence>
<evidence type="ECO:0000259" key="7">
    <source>
        <dbReference type="PROSITE" id="PS50850"/>
    </source>
</evidence>
<dbReference type="InterPro" id="IPR036259">
    <property type="entry name" value="MFS_trans_sf"/>
</dbReference>
<feature type="transmembrane region" description="Helical" evidence="6">
    <location>
        <begin position="83"/>
        <end position="103"/>
    </location>
</feature>
<accession>A0ABT5Q4B0</accession>
<proteinExistence type="predicted"/>
<feature type="transmembrane region" description="Helical" evidence="6">
    <location>
        <begin position="277"/>
        <end position="297"/>
    </location>
</feature>
<dbReference type="CDD" id="cd17328">
    <property type="entry name" value="MFS_spinster_like"/>
    <property type="match status" value="1"/>
</dbReference>
<dbReference type="Proteomes" id="UP001217610">
    <property type="component" value="Unassembled WGS sequence"/>
</dbReference>